<evidence type="ECO:0000313" key="3">
    <source>
        <dbReference type="EMBL" id="GGY79711.1"/>
    </source>
</evidence>
<dbReference type="Proteomes" id="UP000619761">
    <property type="component" value="Unassembled WGS sequence"/>
</dbReference>
<reference evidence="4" key="1">
    <citation type="journal article" date="2019" name="Int. J. Syst. Evol. Microbiol.">
        <title>The Global Catalogue of Microorganisms (GCM) 10K type strain sequencing project: providing services to taxonomists for standard genome sequencing and annotation.</title>
        <authorList>
            <consortium name="The Broad Institute Genomics Platform"/>
            <consortium name="The Broad Institute Genome Sequencing Center for Infectious Disease"/>
            <person name="Wu L."/>
            <person name="Ma J."/>
        </authorList>
    </citation>
    <scope>NUCLEOTIDE SEQUENCE [LARGE SCALE GENOMIC DNA]</scope>
    <source>
        <strain evidence="4">KCTC 32239</strain>
    </source>
</reference>
<dbReference type="Gene3D" id="3.10.129.10">
    <property type="entry name" value="Hotdog Thioesterase"/>
    <property type="match status" value="1"/>
</dbReference>
<gene>
    <name evidence="3" type="ORF">GCM10011613_25810</name>
</gene>
<protein>
    <submittedName>
        <fullName evidence="3">Thioesterase</fullName>
    </submittedName>
</protein>
<keyword evidence="4" id="KW-1185">Reference proteome</keyword>
<keyword evidence="2" id="KW-0378">Hydrolase</keyword>
<name>A0ABQ3B548_9GAMM</name>
<dbReference type="PANTHER" id="PTHR31793">
    <property type="entry name" value="4-HYDROXYBENZOYL-COA THIOESTERASE FAMILY MEMBER"/>
    <property type="match status" value="1"/>
</dbReference>
<dbReference type="InterPro" id="IPR029069">
    <property type="entry name" value="HotDog_dom_sf"/>
</dbReference>
<dbReference type="InterPro" id="IPR050563">
    <property type="entry name" value="4-hydroxybenzoyl-CoA_TE"/>
</dbReference>
<proteinExistence type="inferred from homology"/>
<comment type="similarity">
    <text evidence="1">Belongs to the 4-hydroxybenzoyl-CoA thioesterase family.</text>
</comment>
<dbReference type="EMBL" id="BMYZ01000002">
    <property type="protein sequence ID" value="GGY79711.1"/>
    <property type="molecule type" value="Genomic_DNA"/>
</dbReference>
<sequence length="140" mass="16099">MAIFTLDFKVRDYECDMQGIVNNSVYQNYLEHTRHEFLLSRGVDFAELARQKINLVVLRAELDYKAPLVSGDEFYVDTVVVQSSRVRFDFLQNIYRKKDNKLMLSGKITGTSLNERGRPFVPDVIAALMESEAVIETPSE</sequence>
<accession>A0ABQ3B548</accession>
<dbReference type="Pfam" id="PF13279">
    <property type="entry name" value="4HBT_2"/>
    <property type="match status" value="1"/>
</dbReference>
<evidence type="ECO:0000256" key="2">
    <source>
        <dbReference type="ARBA" id="ARBA00022801"/>
    </source>
</evidence>
<dbReference type="SUPFAM" id="SSF54637">
    <property type="entry name" value="Thioesterase/thiol ester dehydrase-isomerase"/>
    <property type="match status" value="1"/>
</dbReference>
<dbReference type="PIRSF" id="PIRSF003230">
    <property type="entry name" value="YbgC"/>
    <property type="match status" value="1"/>
</dbReference>
<dbReference type="RefSeq" id="WP_189419227.1">
    <property type="nucleotide sequence ID" value="NZ_BMYZ01000002.1"/>
</dbReference>
<dbReference type="PANTHER" id="PTHR31793:SF27">
    <property type="entry name" value="NOVEL THIOESTERASE SUPERFAMILY DOMAIN AND SAPOSIN A-TYPE DOMAIN CONTAINING PROTEIN (0610012H03RIK)"/>
    <property type="match status" value="1"/>
</dbReference>
<comment type="caution">
    <text evidence="3">The sequence shown here is derived from an EMBL/GenBank/DDBJ whole genome shotgun (WGS) entry which is preliminary data.</text>
</comment>
<evidence type="ECO:0000313" key="4">
    <source>
        <dbReference type="Proteomes" id="UP000619761"/>
    </source>
</evidence>
<dbReference type="InterPro" id="IPR006684">
    <property type="entry name" value="YbgC/YbaW"/>
</dbReference>
<organism evidence="3 4">
    <name type="scientific">Cellvibrio zantedeschiae</name>
    <dbReference type="NCBI Taxonomy" id="1237077"/>
    <lineage>
        <taxon>Bacteria</taxon>
        <taxon>Pseudomonadati</taxon>
        <taxon>Pseudomonadota</taxon>
        <taxon>Gammaproteobacteria</taxon>
        <taxon>Cellvibrionales</taxon>
        <taxon>Cellvibrionaceae</taxon>
        <taxon>Cellvibrio</taxon>
    </lineage>
</organism>
<evidence type="ECO:0000256" key="1">
    <source>
        <dbReference type="ARBA" id="ARBA00005953"/>
    </source>
</evidence>
<dbReference type="CDD" id="cd00586">
    <property type="entry name" value="4HBT"/>
    <property type="match status" value="1"/>
</dbReference>